<evidence type="ECO:0000256" key="4">
    <source>
        <dbReference type="ARBA" id="ARBA00022695"/>
    </source>
</evidence>
<dbReference type="InterPro" id="IPR002646">
    <property type="entry name" value="PolA_pol_head_dom"/>
</dbReference>
<evidence type="ECO:0000256" key="6">
    <source>
        <dbReference type="ARBA" id="ARBA00022741"/>
    </source>
</evidence>
<dbReference type="SUPFAM" id="SSF81891">
    <property type="entry name" value="Poly A polymerase C-terminal region-like"/>
    <property type="match status" value="1"/>
</dbReference>
<feature type="domain" description="HD" evidence="10">
    <location>
        <begin position="291"/>
        <end position="402"/>
    </location>
</feature>
<sequence>MKQTQDTQEPTRHTAQPTPTQPTADRPATPAEQLSRAWVALRNQDHTLLPLAAAFAEAGHGLYLVGGSVRDALLGRLSHDLDFTTDARPQQIIDILEPHAETIWDTGIDFGTVSALVNGAMLEITTFRADTYDGESRNPTVQFGDDLDGDLIRRDFRCNAIAVELRPDGDHQIHDPLQGLDDLRAGILDTPTTPQISFNDDPLRMLRACRFVAQLGFDVAPRVRTAMHTMHEQLSRITAERVAVELNKTLLGEQPAQGLELMTETGLADIVLPELPALKMTQDEHFHHKDVYWHSLRVLENAVEQEKKNGWEPDLELRFAALMHDCGKPATRKITDKGGVTFHQHEVVGAKMTRKRLQKLKYSRQLTSDISQLVFLHMRFHGYGQAGNSEWTDSAVRRYVNDAGALLPKLHLLVRADCTTRNERKARRLQRTYDGLEQRIAELQEKENLAAVRPALDGNAIMKILDLTPGPEVGQAWAFLKELALDRGPMSEEDAEAELRAWWAERAG</sequence>
<feature type="compositionally biased region" description="Low complexity" evidence="9">
    <location>
        <begin position="13"/>
        <end position="31"/>
    </location>
</feature>
<evidence type="ECO:0000256" key="1">
    <source>
        <dbReference type="ARBA" id="ARBA00001946"/>
    </source>
</evidence>
<dbReference type="Pfam" id="PF01966">
    <property type="entry name" value="HD"/>
    <property type="match status" value="1"/>
</dbReference>
<evidence type="ECO:0000313" key="12">
    <source>
        <dbReference type="Proteomes" id="UP000436181"/>
    </source>
</evidence>
<dbReference type="EC" id="2.7.7.72" evidence="11"/>
<gene>
    <name evidence="11" type="ORF">F8377_09170</name>
</gene>
<evidence type="ECO:0000256" key="7">
    <source>
        <dbReference type="ARBA" id="ARBA00022842"/>
    </source>
</evidence>
<dbReference type="InterPro" id="IPR043519">
    <property type="entry name" value="NT_sf"/>
</dbReference>
<dbReference type="InterPro" id="IPR006674">
    <property type="entry name" value="HD_domain"/>
</dbReference>
<dbReference type="PANTHER" id="PTHR46173">
    <property type="entry name" value="CCA TRNA NUCLEOTIDYLTRANSFERASE 1, MITOCHONDRIAL"/>
    <property type="match status" value="1"/>
</dbReference>
<proteinExistence type="predicted"/>
<reference evidence="11 12" key="1">
    <citation type="submission" date="2019-10" db="EMBL/GenBank/DDBJ databases">
        <title>Corynebacterium sp novel species isolated from the respiratory tract of Marmot.</title>
        <authorList>
            <person name="Zhang G."/>
        </authorList>
    </citation>
    <scope>NUCLEOTIDE SEQUENCE [LARGE SCALE GENOMIC DNA]</scope>
    <source>
        <strain evidence="11 12">336</strain>
    </source>
</reference>
<dbReference type="InterPro" id="IPR003607">
    <property type="entry name" value="HD/PDEase_dom"/>
</dbReference>
<dbReference type="Pfam" id="PF01743">
    <property type="entry name" value="PolyA_pol"/>
    <property type="match status" value="1"/>
</dbReference>
<accession>A0ABQ6VBN2</accession>
<feature type="region of interest" description="Disordered" evidence="9">
    <location>
        <begin position="1"/>
        <end position="32"/>
    </location>
</feature>
<evidence type="ECO:0000256" key="3">
    <source>
        <dbReference type="ARBA" id="ARBA00022694"/>
    </source>
</evidence>
<dbReference type="Gene3D" id="1.10.3090.10">
    <property type="entry name" value="cca-adding enzyme, domain 2"/>
    <property type="match status" value="1"/>
</dbReference>
<dbReference type="PROSITE" id="PS51831">
    <property type="entry name" value="HD"/>
    <property type="match status" value="1"/>
</dbReference>
<keyword evidence="3" id="KW-0819">tRNA processing</keyword>
<dbReference type="EMBL" id="WBZJ01000004">
    <property type="protein sequence ID" value="KAB3519163.1"/>
    <property type="molecule type" value="Genomic_DNA"/>
</dbReference>
<protein>
    <submittedName>
        <fullName evidence="11">CCA tRNA nucleotidyltransferase</fullName>
        <ecNumber evidence="11">2.7.7.72</ecNumber>
    </submittedName>
</protein>
<dbReference type="NCBIfam" id="TIGR02692">
    <property type="entry name" value="tRNA_CCA_actino"/>
    <property type="match status" value="1"/>
</dbReference>
<comment type="cofactor">
    <cofactor evidence="1">
        <name>Mg(2+)</name>
        <dbReference type="ChEBI" id="CHEBI:18420"/>
    </cofactor>
</comment>
<name>A0ABQ6VBN2_9CORY</name>
<dbReference type="RefSeq" id="WP_151842833.1">
    <property type="nucleotide sequence ID" value="NZ_CP061033.1"/>
</dbReference>
<keyword evidence="6" id="KW-0547">Nucleotide-binding</keyword>
<keyword evidence="7" id="KW-0460">Magnesium</keyword>
<keyword evidence="12" id="KW-1185">Reference proteome</keyword>
<evidence type="ECO:0000259" key="10">
    <source>
        <dbReference type="PROSITE" id="PS51831"/>
    </source>
</evidence>
<feature type="coiled-coil region" evidence="8">
    <location>
        <begin position="419"/>
        <end position="453"/>
    </location>
</feature>
<comment type="caution">
    <text evidence="11">The sequence shown here is derived from an EMBL/GenBank/DDBJ whole genome shotgun (WGS) entry which is preliminary data.</text>
</comment>
<evidence type="ECO:0000256" key="2">
    <source>
        <dbReference type="ARBA" id="ARBA00022679"/>
    </source>
</evidence>
<dbReference type="SUPFAM" id="SSF81301">
    <property type="entry name" value="Nucleotidyltransferase"/>
    <property type="match status" value="1"/>
</dbReference>
<dbReference type="NCBIfam" id="TIGR00277">
    <property type="entry name" value="HDIG"/>
    <property type="match status" value="1"/>
</dbReference>
<organism evidence="11 12">
    <name type="scientific">Corynebacterium zhongnanshanii</name>
    <dbReference type="NCBI Taxonomy" id="2768834"/>
    <lineage>
        <taxon>Bacteria</taxon>
        <taxon>Bacillati</taxon>
        <taxon>Actinomycetota</taxon>
        <taxon>Actinomycetes</taxon>
        <taxon>Mycobacteriales</taxon>
        <taxon>Corynebacteriaceae</taxon>
        <taxon>Corynebacterium</taxon>
    </lineage>
</organism>
<keyword evidence="2 11" id="KW-0808">Transferase</keyword>
<dbReference type="Pfam" id="PF12627">
    <property type="entry name" value="PolyA_pol_RNAbd"/>
    <property type="match status" value="1"/>
</dbReference>
<dbReference type="Gene3D" id="3.30.460.10">
    <property type="entry name" value="Beta Polymerase, domain 2"/>
    <property type="match status" value="1"/>
</dbReference>
<dbReference type="Proteomes" id="UP000436181">
    <property type="component" value="Unassembled WGS sequence"/>
</dbReference>
<evidence type="ECO:0000256" key="5">
    <source>
        <dbReference type="ARBA" id="ARBA00022723"/>
    </source>
</evidence>
<dbReference type="InterPro" id="IPR006675">
    <property type="entry name" value="HDIG_dom"/>
</dbReference>
<dbReference type="InterPro" id="IPR014065">
    <property type="entry name" value="tRNA_adenylyltransferase"/>
</dbReference>
<dbReference type="CDD" id="cd05398">
    <property type="entry name" value="NT_ClassII-CCAase"/>
    <property type="match status" value="1"/>
</dbReference>
<evidence type="ECO:0000256" key="8">
    <source>
        <dbReference type="SAM" id="Coils"/>
    </source>
</evidence>
<dbReference type="PANTHER" id="PTHR46173:SF1">
    <property type="entry name" value="CCA TRNA NUCLEOTIDYLTRANSFERASE 1, MITOCHONDRIAL"/>
    <property type="match status" value="1"/>
</dbReference>
<dbReference type="InterPro" id="IPR050264">
    <property type="entry name" value="Bact_CCA-adding_enz_type3_sf"/>
</dbReference>
<evidence type="ECO:0000256" key="9">
    <source>
        <dbReference type="SAM" id="MobiDB-lite"/>
    </source>
</evidence>
<dbReference type="InterPro" id="IPR032828">
    <property type="entry name" value="PolyA_RNA-bd"/>
</dbReference>
<dbReference type="GO" id="GO:0004810">
    <property type="term" value="F:CCA tRNA nucleotidyltransferase activity"/>
    <property type="evidence" value="ECO:0007669"/>
    <property type="project" value="UniProtKB-EC"/>
</dbReference>
<keyword evidence="4 11" id="KW-0548">Nucleotidyltransferase</keyword>
<keyword evidence="5" id="KW-0479">Metal-binding</keyword>
<dbReference type="CDD" id="cd00077">
    <property type="entry name" value="HDc"/>
    <property type="match status" value="1"/>
</dbReference>
<keyword evidence="8" id="KW-0175">Coiled coil</keyword>
<evidence type="ECO:0000313" key="11">
    <source>
        <dbReference type="EMBL" id="KAB3519163.1"/>
    </source>
</evidence>